<keyword evidence="7 10" id="KW-1133">Transmembrane helix</keyword>
<accession>A0ABS4KCZ5</accession>
<feature type="transmembrane region" description="Helical" evidence="10">
    <location>
        <begin position="64"/>
        <end position="87"/>
    </location>
</feature>
<feature type="transmembrane region" description="Helical" evidence="10">
    <location>
        <begin position="233"/>
        <end position="254"/>
    </location>
</feature>
<keyword evidence="4" id="KW-0997">Cell inner membrane</keyword>
<evidence type="ECO:0000256" key="10">
    <source>
        <dbReference type="SAM" id="Phobius"/>
    </source>
</evidence>
<comment type="caution">
    <text evidence="11">The sequence shown here is derived from an EMBL/GenBank/DDBJ whole genome shotgun (WGS) entry which is preliminary data.</text>
</comment>
<evidence type="ECO:0000256" key="1">
    <source>
        <dbReference type="ARBA" id="ARBA00004651"/>
    </source>
</evidence>
<dbReference type="InterPro" id="IPR001851">
    <property type="entry name" value="ABC_transp_permease"/>
</dbReference>
<comment type="subcellular location">
    <subcellularLocation>
        <location evidence="1">Cell membrane</location>
        <topology evidence="1">Multi-pass membrane protein</topology>
    </subcellularLocation>
</comment>
<dbReference type="Proteomes" id="UP001519306">
    <property type="component" value="Unassembled WGS sequence"/>
</dbReference>
<keyword evidence="2" id="KW-0813">Transport</keyword>
<evidence type="ECO:0000313" key="12">
    <source>
        <dbReference type="Proteomes" id="UP001519306"/>
    </source>
</evidence>
<evidence type="ECO:0000256" key="6">
    <source>
        <dbReference type="ARBA" id="ARBA00022970"/>
    </source>
</evidence>
<feature type="transmembrane region" description="Helical" evidence="10">
    <location>
        <begin position="138"/>
        <end position="161"/>
    </location>
</feature>
<dbReference type="EMBL" id="JAGGLJ010000006">
    <property type="protein sequence ID" value="MBP2025230.1"/>
    <property type="molecule type" value="Genomic_DNA"/>
</dbReference>
<dbReference type="Pfam" id="PF02653">
    <property type="entry name" value="BPD_transp_2"/>
    <property type="match status" value="1"/>
</dbReference>
<evidence type="ECO:0000256" key="9">
    <source>
        <dbReference type="ARBA" id="ARBA00037998"/>
    </source>
</evidence>
<feature type="transmembrane region" description="Helical" evidence="10">
    <location>
        <begin position="12"/>
        <end position="34"/>
    </location>
</feature>
<evidence type="ECO:0000313" key="11">
    <source>
        <dbReference type="EMBL" id="MBP2025230.1"/>
    </source>
</evidence>
<evidence type="ECO:0000256" key="4">
    <source>
        <dbReference type="ARBA" id="ARBA00022519"/>
    </source>
</evidence>
<evidence type="ECO:0000256" key="2">
    <source>
        <dbReference type="ARBA" id="ARBA00022448"/>
    </source>
</evidence>
<comment type="similarity">
    <text evidence="9">Belongs to the binding-protein-dependent transport system permease family. LivHM subfamily.</text>
</comment>
<evidence type="ECO:0000256" key="8">
    <source>
        <dbReference type="ARBA" id="ARBA00023136"/>
    </source>
</evidence>
<keyword evidence="3" id="KW-1003">Cell membrane</keyword>
<keyword evidence="5 10" id="KW-0812">Transmembrane</keyword>
<feature type="transmembrane region" description="Helical" evidence="10">
    <location>
        <begin position="41"/>
        <end position="58"/>
    </location>
</feature>
<dbReference type="PANTHER" id="PTHR11795:SF371">
    <property type="entry name" value="HIGH-AFFINITY BRANCHED-CHAIN AMINO ACID TRANSPORT SYSTEM PERMEASE PROTEIN LIVH"/>
    <property type="match status" value="1"/>
</dbReference>
<feature type="transmembrane region" description="Helical" evidence="10">
    <location>
        <begin position="266"/>
        <end position="285"/>
    </location>
</feature>
<keyword evidence="8 10" id="KW-0472">Membrane</keyword>
<feature type="transmembrane region" description="Helical" evidence="10">
    <location>
        <begin position="99"/>
        <end position="118"/>
    </location>
</feature>
<sequence>MGFLLQIINGLQIGSIYALVALGYTMVYGIALLINFAHGEIIMIGAYTTVFSIQYILMKNGLPFYLAIVPVVIVCTILGILIERLAYKPLRNSPKISNLITAIGVSLLLQNIVMKSLGANAIAVPQIFNINPITIGNINISFTTVFTIIVTLALTVFLQLFMKKTKYGRAMIATSEDYSAAELVGINVDTTLMLTFAIGSSLAGVASILYVAAYPQASPLMGSMLGIKAFTAAIIGGIGLIPGAVLGGLVLGIVEALTRAYISSRLADAIVFGLLIVVLLVKPTGLLGKNRKEKV</sequence>
<gene>
    <name evidence="11" type="ORF">J2Z71_000760</name>
</gene>
<proteinExistence type="inferred from homology"/>
<dbReference type="InterPro" id="IPR052157">
    <property type="entry name" value="BCAA_transport_permease"/>
</dbReference>
<dbReference type="CDD" id="cd06582">
    <property type="entry name" value="TM_PBP1_LivH_like"/>
    <property type="match status" value="1"/>
</dbReference>
<feature type="transmembrane region" description="Helical" evidence="10">
    <location>
        <begin position="192"/>
        <end position="213"/>
    </location>
</feature>
<organism evidence="11 12">
    <name type="scientific">Peptoniphilus stercorisuis</name>
    <dbReference type="NCBI Taxonomy" id="1436965"/>
    <lineage>
        <taxon>Bacteria</taxon>
        <taxon>Bacillati</taxon>
        <taxon>Bacillota</taxon>
        <taxon>Tissierellia</taxon>
        <taxon>Tissierellales</taxon>
        <taxon>Peptoniphilaceae</taxon>
        <taxon>Peptoniphilus</taxon>
    </lineage>
</organism>
<protein>
    <submittedName>
        <fullName evidence="11">Branched-chain amino acid transport system permease protein</fullName>
    </submittedName>
</protein>
<name>A0ABS4KCZ5_9FIRM</name>
<reference evidence="11 12" key="1">
    <citation type="submission" date="2021-03" db="EMBL/GenBank/DDBJ databases">
        <title>Genomic Encyclopedia of Type Strains, Phase IV (KMG-IV): sequencing the most valuable type-strain genomes for metagenomic binning, comparative biology and taxonomic classification.</title>
        <authorList>
            <person name="Goeker M."/>
        </authorList>
    </citation>
    <scope>NUCLEOTIDE SEQUENCE [LARGE SCALE GENOMIC DNA]</scope>
    <source>
        <strain evidence="11 12">DSM 27563</strain>
    </source>
</reference>
<evidence type="ECO:0000256" key="3">
    <source>
        <dbReference type="ARBA" id="ARBA00022475"/>
    </source>
</evidence>
<keyword evidence="6" id="KW-0029">Amino-acid transport</keyword>
<dbReference type="PANTHER" id="PTHR11795">
    <property type="entry name" value="BRANCHED-CHAIN AMINO ACID TRANSPORT SYSTEM PERMEASE PROTEIN LIVH"/>
    <property type="match status" value="1"/>
</dbReference>
<evidence type="ECO:0000256" key="5">
    <source>
        <dbReference type="ARBA" id="ARBA00022692"/>
    </source>
</evidence>
<keyword evidence="12" id="KW-1185">Reference proteome</keyword>
<dbReference type="RefSeq" id="WP_210060530.1">
    <property type="nucleotide sequence ID" value="NZ_JAGGLJ010000006.1"/>
</dbReference>
<evidence type="ECO:0000256" key="7">
    <source>
        <dbReference type="ARBA" id="ARBA00022989"/>
    </source>
</evidence>